<dbReference type="Gene3D" id="3.40.50.300">
    <property type="entry name" value="P-loop containing nucleotide triphosphate hydrolases"/>
    <property type="match status" value="1"/>
</dbReference>
<dbReference type="PANTHER" id="PTHR46411">
    <property type="entry name" value="FAMILY ATPASE, PUTATIVE-RELATED"/>
    <property type="match status" value="1"/>
</dbReference>
<feature type="compositionally biased region" description="Low complexity" evidence="1">
    <location>
        <begin position="69"/>
        <end position="99"/>
    </location>
</feature>
<dbReference type="Proteomes" id="UP001140510">
    <property type="component" value="Unassembled WGS sequence"/>
</dbReference>
<dbReference type="InterPro" id="IPR054289">
    <property type="entry name" value="DUF7025"/>
</dbReference>
<evidence type="ECO:0000259" key="2">
    <source>
        <dbReference type="SMART" id="SM00382"/>
    </source>
</evidence>
<protein>
    <recommendedName>
        <fullName evidence="2">AAA+ ATPase domain-containing protein</fullName>
    </recommendedName>
</protein>
<dbReference type="PANTHER" id="PTHR46411:SF3">
    <property type="entry name" value="AAA+ ATPASE DOMAIN-CONTAINING PROTEIN"/>
    <property type="match status" value="1"/>
</dbReference>
<dbReference type="InterPro" id="IPR027417">
    <property type="entry name" value="P-loop_NTPase"/>
</dbReference>
<feature type="compositionally biased region" description="Basic and acidic residues" evidence="1">
    <location>
        <begin position="182"/>
        <end position="191"/>
    </location>
</feature>
<evidence type="ECO:0000313" key="3">
    <source>
        <dbReference type="EMBL" id="KAJ4405864.1"/>
    </source>
</evidence>
<sequence>MDVTKGPDAALEDALRRTLPPVPSQYALQPQFLAQPQYNLQPQYPSQAQYPSQFQYQLPAQYLQYSQYPPQLPYSSPLAPSPYQYQAPATSVPVASVSAPAPPPAPPAPPAPPPPQSPSYREASPQPLSPPYRSAEPTKVPNQIVETINPNRKSKASKNGYRRPPSDIRNRSNRRGSYYRGDVTESDREQSDVDSEVDEREPSGRRKIEDKNEADQRNGAPTSDNEDSRRAETIGIGVSRLKGANGVRLERLKSYKDATSEAEEEYQSDSRPKATRRIAPIFNGVVDPKKEKEEPKVAGDDDDIVPEKQKLVHTVINRWNDDKSKWEDVEQNFEKKKNNKIQNWMATFRRHMDADNERKIHFEEIVVHSQELTELLVSTSKHWQEKVNESDRTISVRTPFTPFIWHWDDHVKACDSQRGDSTTQTSARDVLKALMQLLEDSYALRSYFGDRDMLKSSRKIRYAYLWTLFADGCRVYARSYQNELQMFEVKDCSDNKGNRFRVSCCAFDWDGTNFLTYNYDFYIKEFNGEKAINSLEIFPIEYYCDQGNVPGDQKLQAELLERGRKYVDLCNQEHTTFQCEYQGSSLVTPSAIHRLASKARLDDSSAFSDPRDSHYDTGDVEVTSIDIIGKQSRVIVDNLSFLKSERNTLKHDGMPPLGRRVPFFEPDCVCTICRDSPLQQWRPELSSRFALSEDRLLFLPPRLLGYALKEKVWGQFLVNKLKRVDTSVTGDHAEAFNKELQLEEQSKKVLMAFVQHHKVPSVRRGRNDGIDPKTFDIIEGKGQGLVILLHGPPGVGKTLTAETIALATGRPLLSVSVAEIGVAAKEAERNLTDFFVDAARWEAVLLMDEADVFVEERLKGDLARNALVSVLLRCLEYYDGIIILTTNRVRSIDAAVQSRIQLAIQYHDLSTEQRLAIYKNRLKWVPEDEIENRKELEDSLRTSALVKSYNQANGRQIRNIVTYARALAKSEGSKLTLQHLISVDDTTKVFMNNMSDLVSIQRAKSEARYDK</sequence>
<dbReference type="SMART" id="SM00382">
    <property type="entry name" value="AAA"/>
    <property type="match status" value="1"/>
</dbReference>
<dbReference type="GO" id="GO:0016887">
    <property type="term" value="F:ATP hydrolysis activity"/>
    <property type="evidence" value="ECO:0007669"/>
    <property type="project" value="InterPro"/>
</dbReference>
<dbReference type="OrthoDB" id="10042665at2759"/>
<comment type="caution">
    <text evidence="3">The sequence shown here is derived from an EMBL/GenBank/DDBJ whole genome shotgun (WGS) entry which is preliminary data.</text>
</comment>
<dbReference type="InterPro" id="IPR003959">
    <property type="entry name" value="ATPase_AAA_core"/>
</dbReference>
<reference evidence="3" key="1">
    <citation type="submission" date="2022-10" db="EMBL/GenBank/DDBJ databases">
        <title>Tapping the CABI collections for fungal endophytes: first genome assemblies for Collariella, Neodidymelliopsis, Ascochyta clinopodiicola, Didymella pomorum, Didymosphaeria variabile, Neocosmospora piperis and Neocucurbitaria cava.</title>
        <authorList>
            <person name="Hill R."/>
        </authorList>
    </citation>
    <scope>NUCLEOTIDE SEQUENCE</scope>
    <source>
        <strain evidence="3">IMI 355091</strain>
    </source>
</reference>
<keyword evidence="4" id="KW-1185">Reference proteome</keyword>
<dbReference type="EMBL" id="JAPEVA010000031">
    <property type="protein sequence ID" value="KAJ4405864.1"/>
    <property type="molecule type" value="Genomic_DNA"/>
</dbReference>
<feature type="region of interest" description="Disordered" evidence="1">
    <location>
        <begin position="69"/>
        <end position="274"/>
    </location>
</feature>
<dbReference type="SUPFAM" id="SSF52540">
    <property type="entry name" value="P-loop containing nucleoside triphosphate hydrolases"/>
    <property type="match status" value="1"/>
</dbReference>
<dbReference type="AlphaFoldDB" id="A0A9W8ZEY1"/>
<gene>
    <name evidence="3" type="ORF">N0V91_004973</name>
</gene>
<evidence type="ECO:0000313" key="4">
    <source>
        <dbReference type="Proteomes" id="UP001140510"/>
    </source>
</evidence>
<evidence type="ECO:0000256" key="1">
    <source>
        <dbReference type="SAM" id="MobiDB-lite"/>
    </source>
</evidence>
<organism evidence="3 4">
    <name type="scientific">Didymella pomorum</name>
    <dbReference type="NCBI Taxonomy" id="749634"/>
    <lineage>
        <taxon>Eukaryota</taxon>
        <taxon>Fungi</taxon>
        <taxon>Dikarya</taxon>
        <taxon>Ascomycota</taxon>
        <taxon>Pezizomycotina</taxon>
        <taxon>Dothideomycetes</taxon>
        <taxon>Pleosporomycetidae</taxon>
        <taxon>Pleosporales</taxon>
        <taxon>Pleosporineae</taxon>
        <taxon>Didymellaceae</taxon>
        <taxon>Didymella</taxon>
    </lineage>
</organism>
<feature type="compositionally biased region" description="Pro residues" evidence="1">
    <location>
        <begin position="100"/>
        <end position="117"/>
    </location>
</feature>
<name>A0A9W8ZEY1_9PLEO</name>
<feature type="domain" description="AAA+ ATPase" evidence="2">
    <location>
        <begin position="783"/>
        <end position="910"/>
    </location>
</feature>
<feature type="compositionally biased region" description="Polar residues" evidence="1">
    <location>
        <begin position="140"/>
        <end position="151"/>
    </location>
</feature>
<feature type="compositionally biased region" description="Basic and acidic residues" evidence="1">
    <location>
        <begin position="200"/>
        <end position="216"/>
    </location>
</feature>
<dbReference type="GO" id="GO:0005524">
    <property type="term" value="F:ATP binding"/>
    <property type="evidence" value="ECO:0007669"/>
    <property type="project" value="InterPro"/>
</dbReference>
<feature type="compositionally biased region" description="Basic and acidic residues" evidence="1">
    <location>
        <begin position="248"/>
        <end position="259"/>
    </location>
</feature>
<dbReference type="CDD" id="cd19481">
    <property type="entry name" value="RecA-like_protease"/>
    <property type="match status" value="1"/>
</dbReference>
<accession>A0A9W8ZEY1</accession>
<dbReference type="InterPro" id="IPR003593">
    <property type="entry name" value="AAA+_ATPase"/>
</dbReference>
<dbReference type="Pfam" id="PF22942">
    <property type="entry name" value="DUF7025"/>
    <property type="match status" value="1"/>
</dbReference>
<proteinExistence type="predicted"/>
<dbReference type="Pfam" id="PF00004">
    <property type="entry name" value="AAA"/>
    <property type="match status" value="1"/>
</dbReference>